<organism evidence="2 3">
    <name type="scientific">Mycolicibacterium litorale</name>
    <dbReference type="NCBI Taxonomy" id="758802"/>
    <lineage>
        <taxon>Bacteria</taxon>
        <taxon>Bacillati</taxon>
        <taxon>Actinomycetota</taxon>
        <taxon>Actinomycetes</taxon>
        <taxon>Mycobacteriales</taxon>
        <taxon>Mycobacteriaceae</taxon>
        <taxon>Mycolicibacterium</taxon>
    </lineage>
</organism>
<proteinExistence type="predicted"/>
<dbReference type="CDD" id="cd11541">
    <property type="entry name" value="NTP-PPase_u4"/>
    <property type="match status" value="1"/>
</dbReference>
<evidence type="ECO:0000313" key="2">
    <source>
        <dbReference type="EMBL" id="BCI52224.1"/>
    </source>
</evidence>
<evidence type="ECO:0000313" key="3">
    <source>
        <dbReference type="Proteomes" id="UP000515734"/>
    </source>
</evidence>
<dbReference type="InterPro" id="IPR011379">
    <property type="entry name" value="MazG-related_GP37"/>
</dbReference>
<name>A0A6S6P0C4_9MYCO</name>
<gene>
    <name evidence="2" type="ORF">NIIDNTM18_15020</name>
</gene>
<protein>
    <recommendedName>
        <fullName evidence="1">MazG C-terminal domain-containing protein</fullName>
    </recommendedName>
</protein>
<dbReference type="EMBL" id="AP023287">
    <property type="protein sequence ID" value="BCI52224.1"/>
    <property type="molecule type" value="Genomic_DNA"/>
</dbReference>
<accession>A0A6S6P0C4</accession>
<feature type="domain" description="MazG C-terminal" evidence="1">
    <location>
        <begin position="109"/>
        <end position="302"/>
    </location>
</feature>
<dbReference type="InterPro" id="IPR041407">
    <property type="entry name" value="MazG_C"/>
</dbReference>
<dbReference type="AlphaFoldDB" id="A0A6S6P0C4"/>
<dbReference type="RefSeq" id="WP_185295074.1">
    <property type="nucleotide sequence ID" value="NZ_AP023287.1"/>
</dbReference>
<dbReference type="Pfam" id="PF18722">
    <property type="entry name" value="MazG_C"/>
    <property type="match status" value="1"/>
</dbReference>
<evidence type="ECO:0000259" key="1">
    <source>
        <dbReference type="Pfam" id="PF18722"/>
    </source>
</evidence>
<sequence length="303" mass="34096">MPRDILTFDEYQRLATLTDKLPPADEDRLALPLMGLVGEVGALASEWKKRRRDRTGYDAFTEQVYEELGDALWYMALLADRAGLRLGELAQANLDKISDLFGNGETIAQHFYDDDCDEAEQLPRQLAVRFRETRVVRGSQEVPGIRVEVVGTEVAIGDPLDDNSDVDDDYRYHDVFHLAHMAVLGWSPVMRATLRPKRKRRHGRADRVEDGGRAIAIEEGLTAAVFAEAKRHSYFATADRIPGSVIKSCRAMTSHLEVVDRTAGEWQRAILAGYRVFTALVQHREGTVLVDMAARTLTYQPPE</sequence>
<dbReference type="Gene3D" id="1.10.287.1080">
    <property type="entry name" value="MazG-like"/>
    <property type="match status" value="1"/>
</dbReference>
<reference evidence="2 3" key="1">
    <citation type="submission" date="2020-07" db="EMBL/GenBank/DDBJ databases">
        <title>Complete genome sequence of Mycolicibacterium litorale like strain isolated from cardiac implantable electronic device infection.</title>
        <authorList>
            <person name="Fukano H."/>
            <person name="Miyama H."/>
            <person name="Hoshino Y."/>
        </authorList>
    </citation>
    <scope>NUCLEOTIDE SEQUENCE [LARGE SCALE GENOMIC DNA]</scope>
    <source>
        <strain evidence="2 3">NIIDNTM18</strain>
    </source>
</reference>
<dbReference type="Proteomes" id="UP000515734">
    <property type="component" value="Chromosome"/>
</dbReference>
<dbReference type="SUPFAM" id="SSF101386">
    <property type="entry name" value="all-alpha NTP pyrophosphatases"/>
    <property type="match status" value="1"/>
</dbReference>